<dbReference type="GO" id="GO:0046394">
    <property type="term" value="P:carboxylic acid biosynthetic process"/>
    <property type="evidence" value="ECO:0007669"/>
    <property type="project" value="UniProtKB-ARBA"/>
</dbReference>
<dbReference type="PANTHER" id="PTHR42743">
    <property type="entry name" value="AMINO-ACID AMINOTRANSFERASE"/>
    <property type="match status" value="1"/>
</dbReference>
<dbReference type="InterPro" id="IPR043131">
    <property type="entry name" value="BCAT-like_N"/>
</dbReference>
<reference evidence="13 14" key="1">
    <citation type="submission" date="2018-10" db="EMBL/GenBank/DDBJ databases">
        <title>Genomic Encyclopedia of Type Strains, Phase IV (KMG-IV): sequencing the most valuable type-strain genomes for metagenomic binning, comparative biology and taxonomic classification.</title>
        <authorList>
            <person name="Goeker M."/>
        </authorList>
    </citation>
    <scope>NUCLEOTIDE SEQUENCE [LARGE SCALE GENOMIC DNA]</scope>
    <source>
        <strain evidence="13 14">DSM 22653</strain>
    </source>
</reference>
<dbReference type="RefSeq" id="WP_121443662.1">
    <property type="nucleotide sequence ID" value="NZ_RBIJ01000001.1"/>
</dbReference>
<evidence type="ECO:0000256" key="6">
    <source>
        <dbReference type="ARBA" id="ARBA00022576"/>
    </source>
</evidence>
<dbReference type="Gene3D" id="3.20.10.10">
    <property type="entry name" value="D-amino Acid Aminotransferase, subunit A, domain 2"/>
    <property type="match status" value="1"/>
</dbReference>
<organism evidence="13 14">
    <name type="scientific">Brockia lithotrophica</name>
    <dbReference type="NCBI Taxonomy" id="933949"/>
    <lineage>
        <taxon>Bacteria</taxon>
        <taxon>Bacillati</taxon>
        <taxon>Bacillota</taxon>
        <taxon>Bacilli</taxon>
        <taxon>Bacillales</taxon>
        <taxon>Bacillales Family X. Incertae Sedis</taxon>
        <taxon>Brockia</taxon>
    </lineage>
</organism>
<dbReference type="NCBIfam" id="TIGR01121">
    <property type="entry name" value="D_amino_aminoT"/>
    <property type="match status" value="1"/>
</dbReference>
<dbReference type="GO" id="GO:0030170">
    <property type="term" value="F:pyridoxal phosphate binding"/>
    <property type="evidence" value="ECO:0007669"/>
    <property type="project" value="InterPro"/>
</dbReference>
<evidence type="ECO:0000256" key="5">
    <source>
        <dbReference type="ARBA" id="ARBA00021779"/>
    </source>
</evidence>
<comment type="cofactor">
    <cofactor evidence="1 11">
        <name>pyridoxal 5'-phosphate</name>
        <dbReference type="ChEBI" id="CHEBI:597326"/>
    </cofactor>
</comment>
<dbReference type="InterPro" id="IPR001544">
    <property type="entry name" value="Aminotrans_IV"/>
</dbReference>
<keyword evidence="8 11" id="KW-0663">Pyridoxal phosphate</keyword>
<dbReference type="PROSITE" id="PS00770">
    <property type="entry name" value="AA_TRANSFER_CLASS_4"/>
    <property type="match status" value="1"/>
</dbReference>
<comment type="similarity">
    <text evidence="2 10">Belongs to the class-IV pyridoxal-phosphate-dependent aminotransferase family.</text>
</comment>
<comment type="catalytic activity">
    <reaction evidence="9 12">
        <text>D-alanine + 2-oxoglutarate = D-glutamate + pyruvate</text>
        <dbReference type="Rhea" id="RHEA:15869"/>
        <dbReference type="ChEBI" id="CHEBI:15361"/>
        <dbReference type="ChEBI" id="CHEBI:16810"/>
        <dbReference type="ChEBI" id="CHEBI:29986"/>
        <dbReference type="ChEBI" id="CHEBI:57416"/>
        <dbReference type="EC" id="2.6.1.21"/>
    </reaction>
</comment>
<dbReference type="GO" id="GO:0008652">
    <property type="term" value="P:amino acid biosynthetic process"/>
    <property type="evidence" value="ECO:0007669"/>
    <property type="project" value="UniProtKB-ARBA"/>
</dbReference>
<dbReference type="OrthoDB" id="9805628at2"/>
<evidence type="ECO:0000256" key="1">
    <source>
        <dbReference type="ARBA" id="ARBA00001933"/>
    </source>
</evidence>
<dbReference type="GO" id="GO:0047810">
    <property type="term" value="F:D-alanine-2-oxoglutarate aminotransferase activity"/>
    <property type="evidence" value="ECO:0007669"/>
    <property type="project" value="UniProtKB-EC"/>
</dbReference>
<dbReference type="EC" id="2.6.1.21" evidence="4 12"/>
<evidence type="ECO:0000256" key="3">
    <source>
        <dbReference type="ARBA" id="ARBA00011738"/>
    </source>
</evidence>
<evidence type="ECO:0000256" key="2">
    <source>
        <dbReference type="ARBA" id="ARBA00009320"/>
    </source>
</evidence>
<gene>
    <name evidence="13" type="ORF">C7438_0397</name>
</gene>
<proteinExistence type="inferred from homology"/>
<dbReference type="InterPro" id="IPR036038">
    <property type="entry name" value="Aminotransferase-like"/>
</dbReference>
<dbReference type="Proteomes" id="UP000267019">
    <property type="component" value="Unassembled WGS sequence"/>
</dbReference>
<dbReference type="InterPro" id="IPR018300">
    <property type="entry name" value="Aminotrans_IV_CS"/>
</dbReference>
<evidence type="ECO:0000256" key="4">
    <source>
        <dbReference type="ARBA" id="ARBA00012874"/>
    </source>
</evidence>
<evidence type="ECO:0000256" key="11">
    <source>
        <dbReference type="RuleBase" id="RU004516"/>
    </source>
</evidence>
<name>A0A660L4B6_9BACL</name>
<evidence type="ECO:0000256" key="8">
    <source>
        <dbReference type="ARBA" id="ARBA00022898"/>
    </source>
</evidence>
<dbReference type="EMBL" id="RBIJ01000001">
    <property type="protein sequence ID" value="RKQ88756.1"/>
    <property type="molecule type" value="Genomic_DNA"/>
</dbReference>
<dbReference type="GO" id="GO:0005829">
    <property type="term" value="C:cytosol"/>
    <property type="evidence" value="ECO:0007669"/>
    <property type="project" value="TreeGrafter"/>
</dbReference>
<dbReference type="PANTHER" id="PTHR42743:SF10">
    <property type="entry name" value="D-ALANINE AMINOTRANSFERASE"/>
    <property type="match status" value="1"/>
</dbReference>
<dbReference type="GO" id="GO:0046416">
    <property type="term" value="P:D-amino acid metabolic process"/>
    <property type="evidence" value="ECO:0007669"/>
    <property type="project" value="InterPro"/>
</dbReference>
<keyword evidence="7" id="KW-0808">Transferase</keyword>
<dbReference type="CDD" id="cd01558">
    <property type="entry name" value="D-AAT_like"/>
    <property type="match status" value="1"/>
</dbReference>
<dbReference type="FunFam" id="3.20.10.10:FF:000002">
    <property type="entry name" value="D-alanine aminotransferase"/>
    <property type="match status" value="1"/>
</dbReference>
<comment type="subunit">
    <text evidence="3">Homodimer.</text>
</comment>
<comment type="function">
    <text evidence="12">Acts on the D-isomers of alanine, leucine, aspartate, glutamate, aminobutyrate, norvaline and asparagine. The enzyme transfers an amino group from a substrate D-amino acid to the pyridoxal phosphate cofactor to form pyridoxamine and an alpha-keto acid in the first half-reaction.</text>
</comment>
<keyword evidence="6" id="KW-0032">Aminotransferase</keyword>
<comment type="caution">
    <text evidence="13">The sequence shown here is derived from an EMBL/GenBank/DDBJ whole genome shotgun (WGS) entry which is preliminary data.</text>
</comment>
<evidence type="ECO:0000256" key="12">
    <source>
        <dbReference type="RuleBase" id="RU004520"/>
    </source>
</evidence>
<dbReference type="AlphaFoldDB" id="A0A660L4B6"/>
<dbReference type="InterPro" id="IPR050571">
    <property type="entry name" value="Class-IV_PLP-Dep_Aminotrnsfr"/>
</dbReference>
<sequence length="277" mass="30889">MQVIYGTEILDASDVRISPWDRGYQFGDGVYEVVRIYRGRMYAMDMHLNRLRYSLGELRIPVPEGVDRLEALAERLARDQGIDEGILYVQITRGVAKRTHAFPQEAQPVLVGYVEAVPRPLEEFERGITAILVPDVRWHRVDIKSLNLLGNVLAKQAAVERKAGEAIFIRGDVVTEGSSTNVFLVRDGVLVTHPTGHHILNGITRQIVIRLAKELGIPVQEEAFTPEALFAADELFLTSTIHEVTPIVQVDGREIADGRPGPVTRRLQEAFAATLPL</sequence>
<evidence type="ECO:0000256" key="9">
    <source>
        <dbReference type="ARBA" id="ARBA00047911"/>
    </source>
</evidence>
<protein>
    <recommendedName>
        <fullName evidence="5 12">D-alanine aminotransferase</fullName>
        <ecNumber evidence="4 12">2.6.1.21</ecNumber>
    </recommendedName>
</protein>
<accession>A0A660L4B6</accession>
<evidence type="ECO:0000313" key="14">
    <source>
        <dbReference type="Proteomes" id="UP000267019"/>
    </source>
</evidence>
<dbReference type="SUPFAM" id="SSF56752">
    <property type="entry name" value="D-aminoacid aminotransferase-like PLP-dependent enzymes"/>
    <property type="match status" value="1"/>
</dbReference>
<evidence type="ECO:0000313" key="13">
    <source>
        <dbReference type="EMBL" id="RKQ88756.1"/>
    </source>
</evidence>
<dbReference type="Gene3D" id="3.30.470.10">
    <property type="match status" value="1"/>
</dbReference>
<evidence type="ECO:0000256" key="7">
    <source>
        <dbReference type="ARBA" id="ARBA00022679"/>
    </source>
</evidence>
<dbReference type="InterPro" id="IPR043132">
    <property type="entry name" value="BCAT-like_C"/>
</dbReference>
<evidence type="ECO:0000256" key="10">
    <source>
        <dbReference type="RuleBase" id="RU004106"/>
    </source>
</evidence>
<dbReference type="Pfam" id="PF01063">
    <property type="entry name" value="Aminotran_4"/>
    <property type="match status" value="1"/>
</dbReference>
<dbReference type="InterPro" id="IPR005784">
    <property type="entry name" value="D_amino_transT"/>
</dbReference>
<keyword evidence="14" id="KW-1185">Reference proteome</keyword>